<accession>A0A6M3XYK0</accession>
<gene>
    <name evidence="1" type="ORF">TM448B03953_0009</name>
</gene>
<evidence type="ECO:0000313" key="1">
    <source>
        <dbReference type="EMBL" id="QJI03000.1"/>
    </source>
</evidence>
<reference evidence="1" key="1">
    <citation type="submission" date="2020-03" db="EMBL/GenBank/DDBJ databases">
        <title>The deep terrestrial virosphere.</title>
        <authorList>
            <person name="Holmfeldt K."/>
            <person name="Nilsson E."/>
            <person name="Simone D."/>
            <person name="Lopez-Fernandez M."/>
            <person name="Wu X."/>
            <person name="de Brujin I."/>
            <person name="Lundin D."/>
            <person name="Andersson A."/>
            <person name="Bertilsson S."/>
            <person name="Dopson M."/>
        </authorList>
    </citation>
    <scope>NUCLEOTIDE SEQUENCE</scope>
    <source>
        <strain evidence="1">TM448B03953</strain>
    </source>
</reference>
<proteinExistence type="predicted"/>
<protein>
    <submittedName>
        <fullName evidence="1">Uncharacterized protein</fullName>
    </submittedName>
</protein>
<sequence>MIDKKREDDMEISWGYEPCENGHVFLWESKTTADIVAPKGTPCQCGQYKADGKGGILEKEG</sequence>
<name>A0A6M3XYK0_9ZZZZ</name>
<organism evidence="1">
    <name type="scientific">viral metagenome</name>
    <dbReference type="NCBI Taxonomy" id="1070528"/>
    <lineage>
        <taxon>unclassified sequences</taxon>
        <taxon>metagenomes</taxon>
        <taxon>organismal metagenomes</taxon>
    </lineage>
</organism>
<dbReference type="AlphaFoldDB" id="A0A6M3XYK0"/>
<dbReference type="EMBL" id="MT145049">
    <property type="protein sequence ID" value="QJI03000.1"/>
    <property type="molecule type" value="Genomic_DNA"/>
</dbReference>